<keyword evidence="1" id="KW-0175">Coiled coil</keyword>
<evidence type="ECO:0000313" key="3">
    <source>
        <dbReference type="EMBL" id="MTD55410.1"/>
    </source>
</evidence>
<sequence length="198" mass="21697">MTRRARCTRTLTRGVAETSRRRSSAARAPRRCHHRSRPSPARTTKPKEKTMADWESMAEATETAMQALEKEQQKLTELQQKMDADSTTVRAKDRSLSMTFDGRGELTGMQFHGTKFRSMAPGQLAHLIVETVQSGRAQAIEKLSAGMDLGLSGVSFADLASGKANPEQILESLMGPFAGELGGAFDEITGSRPKNKDK</sequence>
<reference evidence="3 4" key="1">
    <citation type="submission" date="2019-11" db="EMBL/GenBank/DDBJ databases">
        <title>Draft genome of Amycolatopsis RM579.</title>
        <authorList>
            <person name="Duangmal K."/>
            <person name="Mingma R."/>
        </authorList>
    </citation>
    <scope>NUCLEOTIDE SEQUENCE [LARGE SCALE GENOMIC DNA]</scope>
    <source>
        <strain evidence="3 4">RM579</strain>
    </source>
</reference>
<dbReference type="Pfam" id="PF02575">
    <property type="entry name" value="YbaB_DNA_bd"/>
    <property type="match status" value="1"/>
</dbReference>
<dbReference type="OrthoDB" id="5118533at2"/>
<dbReference type="Proteomes" id="UP000440096">
    <property type="component" value="Unassembled WGS sequence"/>
</dbReference>
<feature type="coiled-coil region" evidence="1">
    <location>
        <begin position="51"/>
        <end position="88"/>
    </location>
</feature>
<feature type="compositionally biased region" description="Basic residues" evidence="2">
    <location>
        <begin position="21"/>
        <end position="37"/>
    </location>
</feature>
<gene>
    <name evidence="3" type="ORF">GKO32_15690</name>
</gene>
<dbReference type="Gene3D" id="3.30.1310.10">
    <property type="entry name" value="Nucleoid-associated protein YbaB-like domain"/>
    <property type="match status" value="1"/>
</dbReference>
<proteinExistence type="predicted"/>
<accession>A0A6N7Z4V0</accession>
<dbReference type="InterPro" id="IPR004401">
    <property type="entry name" value="YbaB/EbfC"/>
</dbReference>
<dbReference type="AlphaFoldDB" id="A0A6N7Z4V0"/>
<evidence type="ECO:0000313" key="4">
    <source>
        <dbReference type="Proteomes" id="UP000440096"/>
    </source>
</evidence>
<name>A0A6N7Z4V0_9PSEU</name>
<keyword evidence="4" id="KW-1185">Reference proteome</keyword>
<protein>
    <submittedName>
        <fullName evidence="3">YbaB/EbfC family DNA-binding protein</fullName>
    </submittedName>
</protein>
<comment type="caution">
    <text evidence="3">The sequence shown here is derived from an EMBL/GenBank/DDBJ whole genome shotgun (WGS) entry which is preliminary data.</text>
</comment>
<keyword evidence="3" id="KW-0238">DNA-binding</keyword>
<evidence type="ECO:0000256" key="1">
    <source>
        <dbReference type="SAM" id="Coils"/>
    </source>
</evidence>
<dbReference type="InterPro" id="IPR036894">
    <property type="entry name" value="YbaB-like_sf"/>
</dbReference>
<organism evidence="3 4">
    <name type="scientific">Amycolatopsis pithecellobii</name>
    <dbReference type="NCBI Taxonomy" id="664692"/>
    <lineage>
        <taxon>Bacteria</taxon>
        <taxon>Bacillati</taxon>
        <taxon>Actinomycetota</taxon>
        <taxon>Actinomycetes</taxon>
        <taxon>Pseudonocardiales</taxon>
        <taxon>Pseudonocardiaceae</taxon>
        <taxon>Amycolatopsis</taxon>
    </lineage>
</organism>
<dbReference type="EMBL" id="WMBA01000021">
    <property type="protein sequence ID" value="MTD55410.1"/>
    <property type="molecule type" value="Genomic_DNA"/>
</dbReference>
<evidence type="ECO:0000256" key="2">
    <source>
        <dbReference type="SAM" id="MobiDB-lite"/>
    </source>
</evidence>
<dbReference type="GO" id="GO:0003677">
    <property type="term" value="F:DNA binding"/>
    <property type="evidence" value="ECO:0007669"/>
    <property type="project" value="UniProtKB-KW"/>
</dbReference>
<feature type="region of interest" description="Disordered" evidence="2">
    <location>
        <begin position="1"/>
        <end position="50"/>
    </location>
</feature>